<dbReference type="EMBL" id="CP042912">
    <property type="protein sequence ID" value="QEG22740.1"/>
    <property type="molecule type" value="Genomic_DNA"/>
</dbReference>
<dbReference type="RefSeq" id="WP_075084560.1">
    <property type="nucleotide sequence ID" value="NZ_LWSI01000020.1"/>
</dbReference>
<dbReference type="STRING" id="980251.GCA_001642875_02093"/>
<dbReference type="Pfam" id="PF00266">
    <property type="entry name" value="Aminotran_5"/>
    <property type="match status" value="1"/>
</dbReference>
<reference evidence="13 14" key="1">
    <citation type="submission" date="2019-08" db="EMBL/GenBank/DDBJ databases">
        <title>Deep-cultivation of Planctomycetes and their phenomic and genomic characterization uncovers novel biology.</title>
        <authorList>
            <person name="Wiegand S."/>
            <person name="Jogler M."/>
            <person name="Boedeker C."/>
            <person name="Pinto D."/>
            <person name="Vollmers J."/>
            <person name="Rivas-Marin E."/>
            <person name="Kohn T."/>
            <person name="Peeters S.H."/>
            <person name="Heuer A."/>
            <person name="Rast P."/>
            <person name="Oberbeckmann S."/>
            <person name="Bunk B."/>
            <person name="Jeske O."/>
            <person name="Meyerdierks A."/>
            <person name="Storesund J.E."/>
            <person name="Kallscheuer N."/>
            <person name="Luecker S."/>
            <person name="Lage O.M."/>
            <person name="Pohl T."/>
            <person name="Merkel B.J."/>
            <person name="Hornburger P."/>
            <person name="Mueller R.-W."/>
            <person name="Bruemmer F."/>
            <person name="Labrenz M."/>
            <person name="Spormann A.M."/>
            <person name="Op den Camp H."/>
            <person name="Overmann J."/>
            <person name="Amann R."/>
            <person name="Jetten M.S.M."/>
            <person name="Mascher T."/>
            <person name="Medema M.H."/>
            <person name="Devos D.P."/>
            <person name="Kaster A.-K."/>
            <person name="Ovreas L."/>
            <person name="Rohde M."/>
            <person name="Galperin M.Y."/>
            <person name="Jogler C."/>
        </authorList>
    </citation>
    <scope>NUCLEOTIDE SEQUENCE [LARGE SCALE GENOMIC DNA]</scope>
    <source>
        <strain evidence="13 14">FC18</strain>
    </source>
</reference>
<feature type="domain" description="Aminotransferase class V" evidence="12">
    <location>
        <begin position="4"/>
        <end position="363"/>
    </location>
</feature>
<dbReference type="Gene3D" id="3.40.640.10">
    <property type="entry name" value="Type I PLP-dependent aspartate aminotransferase-like (Major domain)"/>
    <property type="match status" value="1"/>
</dbReference>
<evidence type="ECO:0000256" key="10">
    <source>
        <dbReference type="ARBA" id="ARBA00050776"/>
    </source>
</evidence>
<keyword evidence="6" id="KW-0479">Metal-binding</keyword>
<keyword evidence="8" id="KW-0408">Iron</keyword>
<dbReference type="GO" id="GO:0031071">
    <property type="term" value="F:cysteine desulfurase activity"/>
    <property type="evidence" value="ECO:0007669"/>
    <property type="project" value="UniProtKB-EC"/>
</dbReference>
<dbReference type="InterPro" id="IPR015424">
    <property type="entry name" value="PyrdxlP-dep_Trfase"/>
</dbReference>
<name>A0A5B9PCF2_9BACT</name>
<dbReference type="PANTHER" id="PTHR11601:SF34">
    <property type="entry name" value="CYSTEINE DESULFURASE"/>
    <property type="match status" value="1"/>
</dbReference>
<dbReference type="PROSITE" id="PS00595">
    <property type="entry name" value="AA_TRANSFER_CLASS_5"/>
    <property type="match status" value="1"/>
</dbReference>
<dbReference type="InterPro" id="IPR016454">
    <property type="entry name" value="Cysteine_dSase"/>
</dbReference>
<dbReference type="KEGG" id="mff:MFFC18_26230"/>
<sequence length="377" mass="40094">MKQIYLDYNATTPIDASVVEAMMPFFQTHFGNPSSTHSVGRAAREAIEDARAKVSALIGCDRDEVIFTGGGTEASNMAIKGVMFAGGEPGGHMITTAIEHPATIEPARFVERLGCELTVVGCDENGVVDPQAIADAIRPDTRLVSVMHANNEIGTIQPIREIAEICHEKSVVVHADASQSIGKIPAFVDQLDVDLMTVAGHKFYAPKGIGVLFVREGLDIESLLHGAGHEGGLRAGTENTPYIVGLGRAAFLAASLLDESSGISATLRDKFWKTISSNVPRAVAHGMQAERLPNTLSIAFPNVSGAEMLSRVPEVCASLGAACHSSGEHRSGTLHAMGVDQDLMRGTIRFSFGRSSNAEEAERAAMLMVDAWETLKS</sequence>
<keyword evidence="5 13" id="KW-0808">Transferase</keyword>
<dbReference type="PANTHER" id="PTHR11601">
    <property type="entry name" value="CYSTEINE DESULFURYLASE FAMILY MEMBER"/>
    <property type="match status" value="1"/>
</dbReference>
<evidence type="ECO:0000313" key="14">
    <source>
        <dbReference type="Proteomes" id="UP000322214"/>
    </source>
</evidence>
<accession>A0A5B9PCF2</accession>
<evidence type="ECO:0000256" key="5">
    <source>
        <dbReference type="ARBA" id="ARBA00022679"/>
    </source>
</evidence>
<evidence type="ECO:0000256" key="1">
    <source>
        <dbReference type="ARBA" id="ARBA00001933"/>
    </source>
</evidence>
<dbReference type="GO" id="GO:0046872">
    <property type="term" value="F:metal ion binding"/>
    <property type="evidence" value="ECO:0007669"/>
    <property type="project" value="UniProtKB-KW"/>
</dbReference>
<protein>
    <recommendedName>
        <fullName evidence="4">cysteine desulfurase</fullName>
        <ecNumber evidence="4">2.8.1.7</ecNumber>
    </recommendedName>
</protein>
<evidence type="ECO:0000256" key="3">
    <source>
        <dbReference type="ARBA" id="ARBA00006490"/>
    </source>
</evidence>
<evidence type="ECO:0000256" key="8">
    <source>
        <dbReference type="ARBA" id="ARBA00023004"/>
    </source>
</evidence>
<evidence type="ECO:0000256" key="6">
    <source>
        <dbReference type="ARBA" id="ARBA00022723"/>
    </source>
</evidence>
<evidence type="ECO:0000256" key="2">
    <source>
        <dbReference type="ARBA" id="ARBA00003120"/>
    </source>
</evidence>
<dbReference type="EC" id="2.8.1.7" evidence="4"/>
<dbReference type="Gene3D" id="3.90.1150.10">
    <property type="entry name" value="Aspartate Aminotransferase, domain 1"/>
    <property type="match status" value="1"/>
</dbReference>
<comment type="similarity">
    <text evidence="3">Belongs to the class-V pyridoxal-phosphate-dependent aminotransferase family. NifS/IscS subfamily.</text>
</comment>
<dbReference type="AlphaFoldDB" id="A0A5B9PCF2"/>
<dbReference type="OrthoDB" id="9808002at2"/>
<evidence type="ECO:0000256" key="11">
    <source>
        <dbReference type="RuleBase" id="RU004504"/>
    </source>
</evidence>
<dbReference type="GO" id="GO:0051536">
    <property type="term" value="F:iron-sulfur cluster binding"/>
    <property type="evidence" value="ECO:0007669"/>
    <property type="project" value="UniProtKB-KW"/>
</dbReference>
<dbReference type="SUPFAM" id="SSF53383">
    <property type="entry name" value="PLP-dependent transferases"/>
    <property type="match status" value="1"/>
</dbReference>
<comment type="catalytic activity">
    <reaction evidence="10">
        <text>(sulfur carrier)-H + L-cysteine = (sulfur carrier)-SH + L-alanine</text>
        <dbReference type="Rhea" id="RHEA:43892"/>
        <dbReference type="Rhea" id="RHEA-COMP:14737"/>
        <dbReference type="Rhea" id="RHEA-COMP:14739"/>
        <dbReference type="ChEBI" id="CHEBI:29917"/>
        <dbReference type="ChEBI" id="CHEBI:35235"/>
        <dbReference type="ChEBI" id="CHEBI:57972"/>
        <dbReference type="ChEBI" id="CHEBI:64428"/>
        <dbReference type="EC" id="2.8.1.7"/>
    </reaction>
</comment>
<comment type="function">
    <text evidence="2">Catalyzes the removal of elemental sulfur atoms from cysteine to produce alanine. Seems to participate in the biosynthesis of the nitrogenase metalloclusters by providing the inorganic sulfur required for the Fe-S core formation.</text>
</comment>
<evidence type="ECO:0000256" key="4">
    <source>
        <dbReference type="ARBA" id="ARBA00012239"/>
    </source>
</evidence>
<keyword evidence="9" id="KW-0411">Iron-sulfur</keyword>
<evidence type="ECO:0000259" key="12">
    <source>
        <dbReference type="Pfam" id="PF00266"/>
    </source>
</evidence>
<proteinExistence type="inferred from homology"/>
<evidence type="ECO:0000256" key="9">
    <source>
        <dbReference type="ARBA" id="ARBA00023014"/>
    </source>
</evidence>
<dbReference type="InterPro" id="IPR015421">
    <property type="entry name" value="PyrdxlP-dep_Trfase_major"/>
</dbReference>
<dbReference type="InterPro" id="IPR000192">
    <property type="entry name" value="Aminotrans_V_dom"/>
</dbReference>
<dbReference type="InterPro" id="IPR020578">
    <property type="entry name" value="Aminotrans_V_PyrdxlP_BS"/>
</dbReference>
<dbReference type="FunFam" id="3.40.640.10:FF:000084">
    <property type="entry name" value="IscS-like cysteine desulfurase"/>
    <property type="match status" value="1"/>
</dbReference>
<dbReference type="InterPro" id="IPR015422">
    <property type="entry name" value="PyrdxlP-dep_Trfase_small"/>
</dbReference>
<evidence type="ECO:0000313" key="13">
    <source>
        <dbReference type="EMBL" id="QEG22740.1"/>
    </source>
</evidence>
<keyword evidence="14" id="KW-1185">Reference proteome</keyword>
<keyword evidence="7" id="KW-0663">Pyridoxal phosphate</keyword>
<gene>
    <name evidence="13" type="primary">iscS_1</name>
    <name evidence="13" type="ORF">MFFC18_26230</name>
</gene>
<comment type="cofactor">
    <cofactor evidence="1 11">
        <name>pyridoxal 5'-phosphate</name>
        <dbReference type="ChEBI" id="CHEBI:597326"/>
    </cofactor>
</comment>
<dbReference type="PIRSF" id="PIRSF005572">
    <property type="entry name" value="NifS"/>
    <property type="match status" value="1"/>
</dbReference>
<organism evidence="13 14">
    <name type="scientific">Mariniblastus fucicola</name>
    <dbReference type="NCBI Taxonomy" id="980251"/>
    <lineage>
        <taxon>Bacteria</taxon>
        <taxon>Pseudomonadati</taxon>
        <taxon>Planctomycetota</taxon>
        <taxon>Planctomycetia</taxon>
        <taxon>Pirellulales</taxon>
        <taxon>Pirellulaceae</taxon>
        <taxon>Mariniblastus</taxon>
    </lineage>
</organism>
<dbReference type="Proteomes" id="UP000322214">
    <property type="component" value="Chromosome"/>
</dbReference>
<evidence type="ECO:0000256" key="7">
    <source>
        <dbReference type="ARBA" id="ARBA00022898"/>
    </source>
</evidence>